<keyword evidence="17" id="KW-1143">T=pseudo3 icosahedral capsid protein</keyword>
<evidence type="ECO:0000256" key="29">
    <source>
        <dbReference type="ARBA" id="ARBA00023065"/>
    </source>
</evidence>
<dbReference type="GO" id="GO:0005198">
    <property type="term" value="F:structural molecule activity"/>
    <property type="evidence" value="ECO:0007669"/>
    <property type="project" value="InterPro"/>
</dbReference>
<dbReference type="GO" id="GO:0005524">
    <property type="term" value="F:ATP binding"/>
    <property type="evidence" value="ECO:0007669"/>
    <property type="project" value="UniProtKB-KW"/>
</dbReference>
<dbReference type="InterPro" id="IPR043504">
    <property type="entry name" value="Peptidase_S1_PA_chymotrypsin"/>
</dbReference>
<evidence type="ECO:0000259" key="40">
    <source>
        <dbReference type="PROSITE" id="PS51218"/>
    </source>
</evidence>
<dbReference type="GO" id="GO:0046718">
    <property type="term" value="P:symbiont entry into host cell"/>
    <property type="evidence" value="ECO:0007669"/>
    <property type="project" value="UniProtKB-KW"/>
</dbReference>
<accession>A0A220IGD2</accession>
<keyword evidence="11" id="KW-0167">Capsid protein</keyword>
<evidence type="ECO:0000256" key="1">
    <source>
        <dbReference type="ARBA" id="ARBA00002982"/>
    </source>
</evidence>
<evidence type="ECO:0000256" key="17">
    <source>
        <dbReference type="ARBA" id="ARBA00022706"/>
    </source>
</evidence>
<keyword evidence="32" id="KW-0449">Lipoprotein</keyword>
<evidence type="ECO:0000256" key="28">
    <source>
        <dbReference type="ARBA" id="ARBA00023039"/>
    </source>
</evidence>
<dbReference type="Gene3D" id="4.10.90.10">
    <property type="entry name" value="Capsid protein VP4 superfamily, Picornavirus"/>
    <property type="match status" value="1"/>
</dbReference>
<comment type="function">
    <text evidence="1">VP0 precursor is a component of immature procapsids.</text>
</comment>
<evidence type="ECO:0000256" key="30">
    <source>
        <dbReference type="ARBA" id="ARBA00023136"/>
    </source>
</evidence>
<evidence type="ECO:0000313" key="42">
    <source>
        <dbReference type="EMBL" id="ASH99046.1"/>
    </source>
</evidence>
<evidence type="ECO:0000256" key="20">
    <source>
        <dbReference type="ARBA" id="ARBA00022801"/>
    </source>
</evidence>
<dbReference type="Gene3D" id="3.30.70.270">
    <property type="match status" value="2"/>
</dbReference>
<dbReference type="GO" id="GO:0003723">
    <property type="term" value="F:RNA binding"/>
    <property type="evidence" value="ECO:0007669"/>
    <property type="project" value="InterPro"/>
</dbReference>
<dbReference type="InterPro" id="IPR044067">
    <property type="entry name" value="PCV_3C_PRO"/>
</dbReference>
<evidence type="ECO:0000256" key="15">
    <source>
        <dbReference type="ARBA" id="ARBA00022679"/>
    </source>
</evidence>
<evidence type="ECO:0000256" key="36">
    <source>
        <dbReference type="ARBA" id="ARBA00045446"/>
    </source>
</evidence>
<evidence type="ECO:0000256" key="13">
    <source>
        <dbReference type="ARBA" id="ARBA00022581"/>
    </source>
</evidence>
<proteinExistence type="predicted"/>
<evidence type="ECO:0000256" key="19">
    <source>
        <dbReference type="ARBA" id="ARBA00022741"/>
    </source>
</evidence>
<dbReference type="KEGG" id="vg:65099754"/>
<dbReference type="Gene3D" id="2.60.120.20">
    <property type="match status" value="3"/>
</dbReference>
<dbReference type="InterPro" id="IPR015031">
    <property type="entry name" value="Capsid_VP4_Picornavir"/>
</dbReference>
<evidence type="ECO:0000256" key="26">
    <source>
        <dbReference type="ARBA" id="ARBA00022870"/>
    </source>
</evidence>
<dbReference type="InterPro" id="IPR043128">
    <property type="entry name" value="Rev_trsase/Diguanyl_cyclase"/>
</dbReference>
<comment type="subcellular location">
    <subcellularLocation>
        <location evidence="2">Host cytoplasmic vesicle membrane</location>
        <topology evidence="2">Peripheral membrane protein</topology>
        <orientation evidence="2">Cytoplasmic side</orientation>
    </subcellularLocation>
    <subcellularLocation>
        <location evidence="3">Host nucleus</location>
        <location evidence="3">Host nucleolus</location>
    </subcellularLocation>
    <subcellularLocation>
        <location evidence="4">Virion</location>
    </subcellularLocation>
</comment>
<evidence type="ECO:0000256" key="10">
    <source>
        <dbReference type="ARBA" id="ARBA00022553"/>
    </source>
</evidence>
<feature type="domain" description="RdRp catalytic" evidence="39">
    <location>
        <begin position="1953"/>
        <end position="2071"/>
    </location>
</feature>
<dbReference type="SUPFAM" id="SSF88633">
    <property type="entry name" value="Positive stranded ssRNA viruses"/>
    <property type="match status" value="2"/>
</dbReference>
<evidence type="ECO:0000256" key="37">
    <source>
        <dbReference type="ARBA" id="ARBA00047984"/>
    </source>
</evidence>
<feature type="compositionally biased region" description="Basic and acidic residues" evidence="38">
    <location>
        <begin position="800"/>
        <end position="819"/>
    </location>
</feature>
<evidence type="ECO:0000313" key="43">
    <source>
        <dbReference type="Proteomes" id="UP000297197"/>
    </source>
</evidence>
<dbReference type="GO" id="GO:0039618">
    <property type="term" value="C:T=pseudo3 icosahedral viral capsid"/>
    <property type="evidence" value="ECO:0007669"/>
    <property type="project" value="UniProtKB-KW"/>
</dbReference>
<organism evidence="42 43">
    <name type="scientific">ailurivirus A1</name>
    <dbReference type="NCBI Taxonomy" id="2016447"/>
    <lineage>
        <taxon>Viruses</taxon>
        <taxon>Riboviria</taxon>
        <taxon>Orthornavirae</taxon>
        <taxon>Pisuviricota</taxon>
        <taxon>Pisoniviricetes</taxon>
        <taxon>Picornavirales</taxon>
        <taxon>Picornaviridae</taxon>
        <taxon>Caphthovirinae</taxon>
        <taxon>Ailurivirus</taxon>
        <taxon>Ailurivirus agiapa</taxon>
    </lineage>
</organism>
<evidence type="ECO:0000256" key="23">
    <source>
        <dbReference type="ARBA" id="ARBA00022807"/>
    </source>
</evidence>
<dbReference type="EMBL" id="MF327529">
    <property type="protein sequence ID" value="ASH99046.1"/>
    <property type="molecule type" value="Genomic_RNA"/>
</dbReference>
<dbReference type="GO" id="GO:0044162">
    <property type="term" value="C:host cell cytoplasmic vesicle membrane"/>
    <property type="evidence" value="ECO:0007669"/>
    <property type="project" value="UniProtKB-SubCell"/>
</dbReference>
<dbReference type="Pfam" id="PF22663">
    <property type="entry name" value="Rhv_5"/>
    <property type="match status" value="1"/>
</dbReference>
<dbReference type="PROSITE" id="PS51874">
    <property type="entry name" value="PCV_3C_PRO"/>
    <property type="match status" value="1"/>
</dbReference>
<dbReference type="Pfam" id="PF00548">
    <property type="entry name" value="Peptidase_C3"/>
    <property type="match status" value="1"/>
</dbReference>
<dbReference type="InterPro" id="IPR007094">
    <property type="entry name" value="RNA-dir_pol_PSvirus"/>
</dbReference>
<dbReference type="InterPro" id="IPR033703">
    <property type="entry name" value="Rhv-like"/>
</dbReference>
<dbReference type="GeneID" id="65099754"/>
<evidence type="ECO:0000256" key="34">
    <source>
        <dbReference type="ARBA" id="ARBA00023303"/>
    </source>
</evidence>
<evidence type="ECO:0000256" key="11">
    <source>
        <dbReference type="ARBA" id="ARBA00022561"/>
    </source>
</evidence>
<keyword evidence="9" id="KW-0191">Covalent protein-RNA linkage</keyword>
<dbReference type="GO" id="GO:0003968">
    <property type="term" value="F:RNA-directed RNA polymerase activity"/>
    <property type="evidence" value="ECO:0007669"/>
    <property type="project" value="UniProtKB-KW"/>
</dbReference>
<keyword evidence="20" id="KW-0378">Hydrolase</keyword>
<dbReference type="InterPro" id="IPR001205">
    <property type="entry name" value="RNA-dir_pol_C"/>
</dbReference>
<evidence type="ECO:0000256" key="9">
    <source>
        <dbReference type="ARBA" id="ARBA00022520"/>
    </source>
</evidence>
<evidence type="ECO:0000259" key="39">
    <source>
        <dbReference type="PROSITE" id="PS50507"/>
    </source>
</evidence>
<dbReference type="Pfam" id="PF00910">
    <property type="entry name" value="RNA_helicase"/>
    <property type="match status" value="1"/>
</dbReference>
<evidence type="ECO:0000256" key="32">
    <source>
        <dbReference type="ARBA" id="ARBA00023288"/>
    </source>
</evidence>
<evidence type="ECO:0000256" key="31">
    <source>
        <dbReference type="ARBA" id="ARBA00023200"/>
    </source>
</evidence>
<keyword evidence="13" id="KW-0945">Host-virus interaction</keyword>
<keyword evidence="27" id="KW-0693">Viral RNA replication</keyword>
<dbReference type="Pfam" id="PF00680">
    <property type="entry name" value="RdRP_1"/>
    <property type="match status" value="1"/>
</dbReference>
<feature type="region of interest" description="Disordered" evidence="38">
    <location>
        <begin position="796"/>
        <end position="829"/>
    </location>
</feature>
<evidence type="ECO:0000256" key="5">
    <source>
        <dbReference type="ARBA" id="ARBA00020107"/>
    </source>
</evidence>
<dbReference type="GO" id="GO:0006351">
    <property type="term" value="P:DNA-templated transcription"/>
    <property type="evidence" value="ECO:0007669"/>
    <property type="project" value="InterPro"/>
</dbReference>
<keyword evidence="25" id="KW-0946">Virion</keyword>
<dbReference type="PROSITE" id="PS51218">
    <property type="entry name" value="SF3_HELICASE_2"/>
    <property type="match status" value="1"/>
</dbReference>
<dbReference type="InterPro" id="IPR037080">
    <property type="entry name" value="Capsid_VP4_sf_Picornavirus"/>
</dbReference>
<reference evidence="42 43" key="1">
    <citation type="journal article" date="2017" name="Microbiome">
        <title>Virome comparisons in wild-diseased and healthy captive giant pandas.</title>
        <authorList>
            <person name="Zhang W."/>
            <person name="Yang S."/>
            <person name="Shan T."/>
            <person name="Hou R."/>
            <person name="Liu Z."/>
            <person name="Li W."/>
            <person name="Guo L."/>
            <person name="Wang Y."/>
            <person name="Chen P."/>
            <person name="Wang X."/>
            <person name="Feng F."/>
            <person name="Wang H."/>
            <person name="Chen C."/>
            <person name="Shen Q."/>
            <person name="Zhou C."/>
            <person name="Hua X."/>
            <person name="Cui L."/>
            <person name="Deng X."/>
            <person name="Zhang Z."/>
            <person name="Qi D."/>
            <person name="Delwart E."/>
        </authorList>
    </citation>
    <scope>NUCLEOTIDE SEQUENCE [LARGE SCALE GENOMIC DNA]</scope>
    <source>
        <strain evidence="43">gpai001</strain>
    </source>
</reference>
<keyword evidence="8" id="KW-1036">Host cytoplasmic vesicle</keyword>
<evidence type="ECO:0000256" key="16">
    <source>
        <dbReference type="ARBA" id="ARBA00022695"/>
    </source>
</evidence>
<dbReference type="CDD" id="cd00205">
    <property type="entry name" value="rhv_like"/>
    <property type="match status" value="3"/>
</dbReference>
<keyword evidence="19" id="KW-0547">Nucleotide-binding</keyword>
<evidence type="ECO:0000256" key="12">
    <source>
        <dbReference type="ARBA" id="ARBA00022562"/>
    </source>
</evidence>
<name>A0A220IGD2_9PICO</name>
<evidence type="ECO:0000256" key="21">
    <source>
        <dbReference type="ARBA" id="ARBA00022804"/>
    </source>
</evidence>
<dbReference type="Gene3D" id="2.40.10.10">
    <property type="entry name" value="Trypsin-like serine proteases"/>
    <property type="match status" value="1"/>
</dbReference>
<keyword evidence="21" id="KW-1161">Viral attachment to host cell</keyword>
<dbReference type="PRINTS" id="PR00918">
    <property type="entry name" value="CALICVIRUSNS"/>
</dbReference>
<keyword evidence="34" id="KW-0407">Ion channel</keyword>
<dbReference type="InterPro" id="IPR043502">
    <property type="entry name" value="DNA/RNA_pol_sf"/>
</dbReference>
<keyword evidence="22" id="KW-0347">Helicase</keyword>
<keyword evidence="30" id="KW-0472">Membrane</keyword>
<dbReference type="GO" id="GO:0003724">
    <property type="term" value="F:RNA helicase activity"/>
    <property type="evidence" value="ECO:0007669"/>
    <property type="project" value="InterPro"/>
</dbReference>
<evidence type="ECO:0000256" key="38">
    <source>
        <dbReference type="SAM" id="MobiDB-lite"/>
    </source>
</evidence>
<keyword evidence="23" id="KW-0788">Thiol protease</keyword>
<keyword evidence="16" id="KW-0548">Nucleotidyltransferase</keyword>
<evidence type="ECO:0000256" key="24">
    <source>
        <dbReference type="ARBA" id="ARBA00022840"/>
    </source>
</evidence>
<protein>
    <recommendedName>
        <fullName evidence="5">Genome polyprotein</fullName>
    </recommendedName>
</protein>
<evidence type="ECO:0000256" key="8">
    <source>
        <dbReference type="ARBA" id="ARBA00022488"/>
    </source>
</evidence>
<dbReference type="GO" id="GO:0015267">
    <property type="term" value="F:channel activity"/>
    <property type="evidence" value="ECO:0007669"/>
    <property type="project" value="UniProtKB-KW"/>
</dbReference>
<evidence type="ECO:0000259" key="41">
    <source>
        <dbReference type="PROSITE" id="PS51874"/>
    </source>
</evidence>
<dbReference type="Proteomes" id="UP000297197">
    <property type="component" value="Segment"/>
</dbReference>
<evidence type="ECO:0000256" key="3">
    <source>
        <dbReference type="ARBA" id="ARBA00004307"/>
    </source>
</evidence>
<dbReference type="GO" id="GO:0039694">
    <property type="term" value="P:viral RNA genome replication"/>
    <property type="evidence" value="ECO:0007669"/>
    <property type="project" value="InterPro"/>
</dbReference>
<keyword evidence="14" id="KW-0645">Protease</keyword>
<dbReference type="InterPro" id="IPR014759">
    <property type="entry name" value="Helicase_SF3_ssRNA_vir"/>
</dbReference>
<dbReference type="InterPro" id="IPR000199">
    <property type="entry name" value="Peptidase_C3A/C3B_picornavir"/>
</dbReference>
<keyword evidence="10" id="KW-0597">Phosphoprotein</keyword>
<keyword evidence="24" id="KW-0067">ATP-binding</keyword>
<evidence type="ECO:0000256" key="14">
    <source>
        <dbReference type="ARBA" id="ARBA00022670"/>
    </source>
</evidence>
<comment type="function">
    <text evidence="36">Replicates the genomic and antigenomic RNAs by recognizing replications specific signals. Performs VPg uridylylation.</text>
</comment>
<dbReference type="GO" id="GO:0004197">
    <property type="term" value="F:cysteine-type endopeptidase activity"/>
    <property type="evidence" value="ECO:0007669"/>
    <property type="project" value="InterPro"/>
</dbReference>
<dbReference type="InterPro" id="IPR001676">
    <property type="entry name" value="Picornavirus_capsid"/>
</dbReference>
<keyword evidence="31" id="KW-1035">Host cytoplasm</keyword>
<dbReference type="InterPro" id="IPR059138">
    <property type="entry name" value="Pico_VP1"/>
</dbReference>
<dbReference type="InterPro" id="IPR009003">
    <property type="entry name" value="Peptidase_S1_PA"/>
</dbReference>
<sequence>MGGSESKVSSSTNQSGNQGIVINNYYSNHYQNSIDLSGHSSGVGDEATGNTPNPFSSLTDSLGNLALMGTMLLDPDTENTTNMADRVLTKSLANTAINSQSSVGVLRAYKSNHKNRPPTSCTDQPTRATQSTERYFTRPLWDVNWSKSQAVYDYFKISTYDLMRGFGGLVEQNMDNHSYMKCGWRVQVQINASSFHSGSMGIFMVPEATFSVDNEKKKWLKFNTDFRQGLTKTAVSPEQLFHCPHQVLNLRTNTNCSIDVPYVNCTPTSYLEVHCPWSLICMVLTPLNYTSGAAPNIGIAISAAPIDPIWNGLRQAPMRMQSPIPVTVRENAQMFTSTGPDTNVPIYGNTVNPSRENTGEIKDILQVCRLPTPVNLSTTAGEFRPYFTYSDAVVSTDQPLMQLDLSLPGRHLVRTGLSQLSRLFTQFRGSLNIHFMFTGSAMCRGKLMLAYTPPGAGPPRTPEQAALCTYVTWDLGLQSTYEFTIPFISGTDYKVISTPNSSTLQLDGFISVFALTSLTYPPNTPTSGDVMVFISAGEDYSLKNPVGSLVMQGTDNLETGATSSDATTVDFTGTKLEVNKRHTDVEFFFDRSFFIGFGISCNLAGTNLDNNNCLVTLTLTDFALGLNRDGLVWNQQRNISPVSFLAACFFTYFHCDVEVTVIPTLDADEDYRVYYYPVGSPLPKQDNFLRFADANNKGFNVGNFIASAAPMTRSPAGHVASFTIPYSSPLSTMPVYFDGYAQLSGRGSYGTAPGNSFGTLLIVEETTQTVAGKYSIYLRPKRMQCYCPRPMLPFQVPNHNTERGKVRTTEGEPREDKKTAPRLALQPHDEQDHSNILLGGDIEENPGPVLSKFAVLRFQGPSPTLEDEGPKTFKLLKELFKNKNKLNDADLEQLDKMIDEEQKPKKARQKAKTHDEKENIDLSAFTEFLEADDPVETAAKGWRALRELQSVWEFTKGLLGSVDFWYTFILQITGAVVGYTLFMHALETGDAKTIFLATMTSFVTVLSLSKVKNFFVENLSKILKTKPPELKETKEDKDFFGLFNKIKNFGKMKDQAPSLLSDTNAGFTLARHIEWAVNLIRRVYNWIMDWISVEEESDEAKIPHLMRELPEHVKVIETDRNGFGSGDPEPSYQFVENLYELAVKCGKPAIASFVERYRKRKVVNTARTEPVVLVVRGLPGAGKSIVTQLLAQSVSKNFTGKQSVYSLPPDPKHFDGYSRQFSVLLDDLGQNPDGEDFKLFCQMISTNQLVCPMAALPDKGITFSSLFIACSTNLPRFNPVTVSDTNALSRRIYLDLTARPGRMAETNGRLDLEKALEVTGPSPRPDLFRNNCYILHKEGLELVDNRTKQELSLLDVHDLICAEIVRKQNILLDLNKLVFEGPTADDDEQPSTSTQDYDPIFDPLPDSNIYRAEDPTLRDVAKELVIIKTSLAQVISLKENMVKAGIIFTVVSSLLLLLFRLWRRNDDPVRVPRKEEDKEDKEEKAVLKFITPGEEEAAYEQVKKKPLVKKTLELQAPTMDFEKFVLTHVSATFTFYDGNKALSQTCLTPTDRLIVVNAHTWERVEDTFEVKGVKYHRESCKYVQLTKDDKDTDAVFVLLPNGPLFKNSINKFIASNQTFPIRGTAVNGLNANGPLMYSGNIITGPSLHETESGEKSLMFLYRATTKYGFCGSPIVGPVGGNTRILGMHSAGTCGVAGATLITQEMIKLALNHLKKKETLKDEGAITEIDDGPRTHISRKSKLKKTMAHTVFKPDYAPAALSKKDKRLNEGVDLDKQVFTKHTGNTEKYPEEFVWAAREYANELFTHLGKDFGIMSSEDAIKGIPNLDGMDPRTSPGLPYTLHGERRTDHIDFETGSVSPELGAKIEHMLATGEIDIEYQTFLKDEVRPIEKVKKGGTRTVDVPPVEHVILGRMLLGKFCAAFHANNGTTIGSAVGCDPDVDWTRFATEFCECENIYDIDYSAFDSSHGTGMFELVANEIFTPKNGFHPRVRDYLMSLAVSTHAYEEKRYLIEGGLPSGCSCTTVLNTVMNNIIIRAALKMTYKNFDSKDVTILAYGDDLLVGTEYDLDFNKVKEKLATVNYTITPATKEGTFPLHSSILDVQFLKRKFEPYIIHGFIFRPVMSEKNLEAILSYYKPGTLQEKLQSVAQLAVHCGIDTYDRLFKPFRDAGMAVPTWWSMEEKWESNFMGWTT</sequence>
<dbReference type="RefSeq" id="YP_010084737.1">
    <property type="nucleotide sequence ID" value="NC_055161.1"/>
</dbReference>
<keyword evidence="33" id="KW-1160">Virus entry into host cell</keyword>
<evidence type="ECO:0000256" key="25">
    <source>
        <dbReference type="ARBA" id="ARBA00022844"/>
    </source>
</evidence>
<dbReference type="GO" id="GO:0006508">
    <property type="term" value="P:proteolysis"/>
    <property type="evidence" value="ECO:0007669"/>
    <property type="project" value="UniProtKB-KW"/>
</dbReference>
<evidence type="ECO:0000256" key="33">
    <source>
        <dbReference type="ARBA" id="ARBA00023296"/>
    </source>
</evidence>
<comment type="catalytic activity">
    <reaction evidence="37">
        <text>ATP + H2O = ADP + phosphate + H(+)</text>
        <dbReference type="Rhea" id="RHEA:13065"/>
        <dbReference type="ChEBI" id="CHEBI:15377"/>
        <dbReference type="ChEBI" id="CHEBI:15378"/>
        <dbReference type="ChEBI" id="CHEBI:30616"/>
        <dbReference type="ChEBI" id="CHEBI:43474"/>
        <dbReference type="ChEBI" id="CHEBI:456216"/>
        <dbReference type="EC" id="3.6.4.13"/>
    </reaction>
</comment>
<feature type="domain" description="SF3 helicase" evidence="40">
    <location>
        <begin position="1151"/>
        <end position="1311"/>
    </location>
</feature>
<keyword evidence="29" id="KW-0406">Ion transport</keyword>
<keyword evidence="18" id="KW-0519">Myristate</keyword>
<dbReference type="SUPFAM" id="SSF50494">
    <property type="entry name" value="Trypsin-like serine proteases"/>
    <property type="match status" value="1"/>
</dbReference>
<evidence type="ECO:0000256" key="18">
    <source>
        <dbReference type="ARBA" id="ARBA00022707"/>
    </source>
</evidence>
<evidence type="ECO:0000256" key="27">
    <source>
        <dbReference type="ARBA" id="ARBA00022953"/>
    </source>
</evidence>
<dbReference type="GO" id="GO:0034220">
    <property type="term" value="P:monoatomic ion transmembrane transport"/>
    <property type="evidence" value="ECO:0007669"/>
    <property type="project" value="UniProtKB-KW"/>
</dbReference>
<feature type="domain" description="Peptidase C3" evidence="41">
    <location>
        <begin position="1516"/>
        <end position="1706"/>
    </location>
</feature>
<evidence type="ECO:0000256" key="2">
    <source>
        <dbReference type="ARBA" id="ARBA00004295"/>
    </source>
</evidence>
<dbReference type="InterPro" id="IPR029053">
    <property type="entry name" value="Viral_coat"/>
</dbReference>
<dbReference type="Pfam" id="PF08935">
    <property type="entry name" value="VP4_2"/>
    <property type="match status" value="1"/>
</dbReference>
<dbReference type="GO" id="GO:0019062">
    <property type="term" value="P:virion attachment to host cell"/>
    <property type="evidence" value="ECO:0007669"/>
    <property type="project" value="UniProtKB-KW"/>
</dbReference>
<keyword evidence="26" id="KW-1043">Host membrane</keyword>
<evidence type="ECO:0000256" key="7">
    <source>
        <dbReference type="ARBA" id="ARBA00022484"/>
    </source>
</evidence>
<dbReference type="Pfam" id="PF00073">
    <property type="entry name" value="Rhv"/>
    <property type="match status" value="2"/>
</dbReference>
<keyword evidence="12" id="KW-1048">Host nucleus</keyword>
<dbReference type="PROSITE" id="PS50507">
    <property type="entry name" value="RDRP_SSRNA_POS"/>
    <property type="match status" value="1"/>
</dbReference>
<keyword evidence="15" id="KW-0808">Transferase</keyword>
<evidence type="ECO:0000256" key="22">
    <source>
        <dbReference type="ARBA" id="ARBA00022806"/>
    </source>
</evidence>
<evidence type="ECO:0000256" key="35">
    <source>
        <dbReference type="ARBA" id="ARBA00033716"/>
    </source>
</evidence>
<keyword evidence="6" id="KW-0813">Transport</keyword>
<evidence type="ECO:0000256" key="6">
    <source>
        <dbReference type="ARBA" id="ARBA00022448"/>
    </source>
</evidence>
<dbReference type="SUPFAM" id="SSF56672">
    <property type="entry name" value="DNA/RNA polymerases"/>
    <property type="match status" value="1"/>
</dbReference>
<evidence type="ECO:0000256" key="4">
    <source>
        <dbReference type="ARBA" id="ARBA00004328"/>
    </source>
</evidence>
<dbReference type="InterPro" id="IPR000605">
    <property type="entry name" value="Helicase_SF3_ssDNA/RNA_vir"/>
</dbReference>
<dbReference type="InterPro" id="IPR004004">
    <property type="entry name" value="Helic/Pol/Pept_Calicivir-typ"/>
</dbReference>
<keyword evidence="28" id="KW-1182">Viral ion channel</keyword>
<keyword evidence="7" id="KW-0696">RNA-directed RNA polymerase</keyword>
<dbReference type="Gene3D" id="1.20.960.20">
    <property type="match status" value="1"/>
</dbReference>
<comment type="function">
    <text evidence="35">Lies on the inner surface of the capsid shell. After binding to the host receptor, the capsid undergoes conformational changes. Capsid protein VP4 is released, capsid protein VP1 N-terminus is externalized, and together, they shape a pore in the host membrane through which the viral genome is translocated into the host cell cytoplasm. After genome has been released, the channel shrinks.</text>
</comment>
<dbReference type="GO" id="GO:0042025">
    <property type="term" value="C:host cell nucleus"/>
    <property type="evidence" value="ECO:0007669"/>
    <property type="project" value="UniProtKB-SubCell"/>
</dbReference>
<keyword evidence="43" id="KW-1185">Reference proteome</keyword>